<proteinExistence type="predicted"/>
<comment type="subcellular location">
    <subcellularLocation>
        <location evidence="1">Cell membrane</location>
        <topology evidence="1">Multi-pass membrane protein</topology>
    </subcellularLocation>
</comment>
<feature type="transmembrane region" description="Helical" evidence="7">
    <location>
        <begin position="209"/>
        <end position="229"/>
    </location>
</feature>
<keyword evidence="10" id="KW-1185">Reference proteome</keyword>
<reference evidence="10" key="1">
    <citation type="journal article" date="2019" name="Int. J. Syst. Evol. Microbiol.">
        <title>The Global Catalogue of Microorganisms (GCM) 10K type strain sequencing project: providing services to taxonomists for standard genome sequencing and annotation.</title>
        <authorList>
            <consortium name="The Broad Institute Genomics Platform"/>
            <consortium name="The Broad Institute Genome Sequencing Center for Infectious Disease"/>
            <person name="Wu L."/>
            <person name="Ma J."/>
        </authorList>
    </citation>
    <scope>NUCLEOTIDE SEQUENCE [LARGE SCALE GENOMIC DNA]</scope>
    <source>
        <strain evidence="10">CGMCC 4.6997</strain>
    </source>
</reference>
<keyword evidence="5 7" id="KW-1133">Transmembrane helix</keyword>
<feature type="transmembrane region" description="Helical" evidence="7">
    <location>
        <begin position="304"/>
        <end position="327"/>
    </location>
</feature>
<keyword evidence="2" id="KW-0813">Transport</keyword>
<feature type="transmembrane region" description="Helical" evidence="7">
    <location>
        <begin position="431"/>
        <end position="454"/>
    </location>
</feature>
<evidence type="ECO:0000256" key="2">
    <source>
        <dbReference type="ARBA" id="ARBA00022448"/>
    </source>
</evidence>
<keyword evidence="3" id="KW-1003">Cell membrane</keyword>
<feature type="transmembrane region" description="Helical" evidence="7">
    <location>
        <begin position="57"/>
        <end position="76"/>
    </location>
</feature>
<feature type="transmembrane region" description="Helical" evidence="7">
    <location>
        <begin position="88"/>
        <end position="111"/>
    </location>
</feature>
<evidence type="ECO:0000256" key="1">
    <source>
        <dbReference type="ARBA" id="ARBA00004651"/>
    </source>
</evidence>
<keyword evidence="6 7" id="KW-0472">Membrane</keyword>
<dbReference type="PANTHER" id="PTHR42718:SF46">
    <property type="entry name" value="BLR6921 PROTEIN"/>
    <property type="match status" value="1"/>
</dbReference>
<dbReference type="CDD" id="cd17321">
    <property type="entry name" value="MFS_MMR_MDR_like"/>
    <property type="match status" value="1"/>
</dbReference>
<evidence type="ECO:0000313" key="9">
    <source>
        <dbReference type="EMBL" id="MFC5501324.1"/>
    </source>
</evidence>
<protein>
    <submittedName>
        <fullName evidence="9">MFS transporter</fullName>
    </submittedName>
</protein>
<name>A0ABW0NR12_9MICO</name>
<gene>
    <name evidence="9" type="ORF">ACFPJ4_03605</name>
</gene>
<organism evidence="9 10">
    <name type="scientific">Lysinimonas soli</name>
    <dbReference type="NCBI Taxonomy" id="1074233"/>
    <lineage>
        <taxon>Bacteria</taxon>
        <taxon>Bacillati</taxon>
        <taxon>Actinomycetota</taxon>
        <taxon>Actinomycetes</taxon>
        <taxon>Micrococcales</taxon>
        <taxon>Microbacteriaceae</taxon>
        <taxon>Lysinimonas</taxon>
    </lineage>
</organism>
<feature type="transmembrane region" description="Helical" evidence="7">
    <location>
        <begin position="20"/>
        <end position="45"/>
    </location>
</feature>
<dbReference type="Pfam" id="PF07690">
    <property type="entry name" value="MFS_1"/>
    <property type="match status" value="1"/>
</dbReference>
<feature type="transmembrane region" description="Helical" evidence="7">
    <location>
        <begin position="117"/>
        <end position="135"/>
    </location>
</feature>
<comment type="caution">
    <text evidence="9">The sequence shown here is derived from an EMBL/GenBank/DDBJ whole genome shotgun (WGS) entry which is preliminary data.</text>
</comment>
<dbReference type="PROSITE" id="PS50850">
    <property type="entry name" value="MFS"/>
    <property type="match status" value="1"/>
</dbReference>
<dbReference type="InterPro" id="IPR020846">
    <property type="entry name" value="MFS_dom"/>
</dbReference>
<feature type="transmembrane region" description="Helical" evidence="7">
    <location>
        <begin position="364"/>
        <end position="382"/>
    </location>
</feature>
<accession>A0ABW0NR12</accession>
<evidence type="ECO:0000256" key="7">
    <source>
        <dbReference type="SAM" id="Phobius"/>
    </source>
</evidence>
<evidence type="ECO:0000256" key="5">
    <source>
        <dbReference type="ARBA" id="ARBA00022989"/>
    </source>
</evidence>
<keyword evidence="4 7" id="KW-0812">Transmembrane</keyword>
<dbReference type="InterPro" id="IPR011701">
    <property type="entry name" value="MFS"/>
</dbReference>
<dbReference type="SUPFAM" id="SSF103473">
    <property type="entry name" value="MFS general substrate transporter"/>
    <property type="match status" value="1"/>
</dbReference>
<evidence type="ECO:0000256" key="3">
    <source>
        <dbReference type="ARBA" id="ARBA00022475"/>
    </source>
</evidence>
<evidence type="ECO:0000313" key="10">
    <source>
        <dbReference type="Proteomes" id="UP001596039"/>
    </source>
</evidence>
<evidence type="ECO:0000256" key="6">
    <source>
        <dbReference type="ARBA" id="ARBA00023136"/>
    </source>
</evidence>
<feature type="transmembrane region" description="Helical" evidence="7">
    <location>
        <begin position="339"/>
        <end position="358"/>
    </location>
</feature>
<sequence>MSHPVPASPTVSAATPRSAWWSLAVLAVAQLMLVLDVTVVNVALPRLSADLGLSADLAGWAIAAYAVPFGGLLLLGGRLADAVGARRMLLIGLGVFIVGSLAAGLSTGVAAYLGARALQGAGGALLSPAALSSLLRRFEGTARRRALAIWGAVGGGGAALGLLVGGLLTGGPGWRWIFFINVPIGIVVAILIPRLLAAVPPVRGRRIGVVPALLATVGLAALIGAASVASLQGGLVSLGLAVVGVIMLGLFVIVERRSPQPLIRPGLLVQRAMATGSLLMLVTTGLLVGSLLLLSFFVQDGLGWSATATGLAFLPIAVALVVGAQGGGHLLGQFGSRRLAPIAAVISAVGLGLAVWAVASEQPVGAIAAITLASIGFGINLVTGSTTALGQVDDEESGSASGAVNAAHEVGSASGAAVFSMLGVALSTASALGWAAAVAVVLAALAVLVLPNFVPAPGEAWGGH</sequence>
<dbReference type="PANTHER" id="PTHR42718">
    <property type="entry name" value="MAJOR FACILITATOR SUPERFAMILY MULTIDRUG TRANSPORTER MFSC"/>
    <property type="match status" value="1"/>
</dbReference>
<feature type="transmembrane region" description="Helical" evidence="7">
    <location>
        <begin position="174"/>
        <end position="197"/>
    </location>
</feature>
<feature type="domain" description="Major facilitator superfamily (MFS) profile" evidence="8">
    <location>
        <begin position="22"/>
        <end position="454"/>
    </location>
</feature>
<dbReference type="Proteomes" id="UP001596039">
    <property type="component" value="Unassembled WGS sequence"/>
</dbReference>
<dbReference type="Gene3D" id="1.20.1720.10">
    <property type="entry name" value="Multidrug resistance protein D"/>
    <property type="match status" value="1"/>
</dbReference>
<evidence type="ECO:0000259" key="8">
    <source>
        <dbReference type="PROSITE" id="PS50850"/>
    </source>
</evidence>
<feature type="transmembrane region" description="Helical" evidence="7">
    <location>
        <begin position="235"/>
        <end position="254"/>
    </location>
</feature>
<evidence type="ECO:0000256" key="4">
    <source>
        <dbReference type="ARBA" id="ARBA00022692"/>
    </source>
</evidence>
<feature type="transmembrane region" description="Helical" evidence="7">
    <location>
        <begin position="275"/>
        <end position="298"/>
    </location>
</feature>
<dbReference type="Gene3D" id="1.20.1250.20">
    <property type="entry name" value="MFS general substrate transporter like domains"/>
    <property type="match status" value="1"/>
</dbReference>
<feature type="transmembrane region" description="Helical" evidence="7">
    <location>
        <begin position="147"/>
        <end position="168"/>
    </location>
</feature>
<dbReference type="RefSeq" id="WP_386738921.1">
    <property type="nucleotide sequence ID" value="NZ_JBHSMG010000001.1"/>
</dbReference>
<dbReference type="InterPro" id="IPR036259">
    <property type="entry name" value="MFS_trans_sf"/>
</dbReference>
<dbReference type="EMBL" id="JBHSMG010000001">
    <property type="protein sequence ID" value="MFC5501324.1"/>
    <property type="molecule type" value="Genomic_DNA"/>
</dbReference>